<dbReference type="InterPro" id="IPR050834">
    <property type="entry name" value="Glycosyltransf_2"/>
</dbReference>
<evidence type="ECO:0000256" key="1">
    <source>
        <dbReference type="ARBA" id="ARBA00006739"/>
    </source>
</evidence>
<dbReference type="PANTHER" id="PTHR43685:SF5">
    <property type="entry name" value="GLYCOSYLTRANSFERASE EPSE-RELATED"/>
    <property type="match status" value="1"/>
</dbReference>
<dbReference type="InterPro" id="IPR001173">
    <property type="entry name" value="Glyco_trans_2-like"/>
</dbReference>
<dbReference type="PANTHER" id="PTHR43685">
    <property type="entry name" value="GLYCOSYLTRANSFERASE"/>
    <property type="match status" value="1"/>
</dbReference>
<dbReference type="EMBL" id="JAHQXF010000002">
    <property type="protein sequence ID" value="MBV0925224.1"/>
    <property type="molecule type" value="Genomic_DNA"/>
</dbReference>
<dbReference type="Pfam" id="PF00535">
    <property type="entry name" value="Glycos_transf_2"/>
    <property type="match status" value="1"/>
</dbReference>
<keyword evidence="3 5" id="KW-0808">Transferase</keyword>
<proteinExistence type="inferred from homology"/>
<evidence type="ECO:0000313" key="6">
    <source>
        <dbReference type="Proteomes" id="UP000766550"/>
    </source>
</evidence>
<organism evidence="5 6">
    <name type="scientific">Haloarcula limicola</name>
    <dbReference type="NCBI Taxonomy" id="1429915"/>
    <lineage>
        <taxon>Archaea</taxon>
        <taxon>Methanobacteriati</taxon>
        <taxon>Methanobacteriota</taxon>
        <taxon>Stenosarchaea group</taxon>
        <taxon>Halobacteria</taxon>
        <taxon>Halobacteriales</taxon>
        <taxon>Haloarculaceae</taxon>
        <taxon>Haloarcula</taxon>
    </lineage>
</organism>
<dbReference type="AlphaFoldDB" id="A0A8J7YBL5"/>
<dbReference type="Proteomes" id="UP000766550">
    <property type="component" value="Unassembled WGS sequence"/>
</dbReference>
<gene>
    <name evidence="5" type="ORF">KTS45_13545</name>
</gene>
<dbReference type="OrthoDB" id="46222at2157"/>
<dbReference type="EC" id="2.4.-.-" evidence="5"/>
<accession>A0A8J7YBL5</accession>
<feature type="domain" description="Glycosyltransferase 2-like" evidence="4">
    <location>
        <begin position="6"/>
        <end position="161"/>
    </location>
</feature>
<dbReference type="SUPFAM" id="SSF53448">
    <property type="entry name" value="Nucleotide-diphospho-sugar transferases"/>
    <property type="match status" value="1"/>
</dbReference>
<sequence>MSNISVLLPTAATSDPDGLQRAHRSITEQTIPPAEIILVTNQPLTEDIETTISGLVNTHSATEHEHFPDAQGLGGVLQEGLKRCSEPFVARMDADDISHPERFAAQLPVLTETESDIVGSHLAEFREDSETPERTREVPISHGEISEWMPWRCPLNHPTTMFDREVVLNVGGYRDFPMMEDWDLWARCLAAGLQFRNIDQILVRAKINNLGDRRGGVDYAKAEIQMARRLRELGIASRRDTLQHLCLRIPPRLLSSNTREVIYQTFVR</sequence>
<keyword evidence="6" id="KW-1185">Reference proteome</keyword>
<comment type="similarity">
    <text evidence="1">Belongs to the glycosyltransferase 2 family.</text>
</comment>
<evidence type="ECO:0000313" key="5">
    <source>
        <dbReference type="EMBL" id="MBV0925224.1"/>
    </source>
</evidence>
<dbReference type="GO" id="GO:0016757">
    <property type="term" value="F:glycosyltransferase activity"/>
    <property type="evidence" value="ECO:0007669"/>
    <property type="project" value="UniProtKB-KW"/>
</dbReference>
<reference evidence="5 6" key="1">
    <citation type="submission" date="2021-06" db="EMBL/GenBank/DDBJ databases">
        <title>New haloarchaea isolates fom saline soil.</title>
        <authorList>
            <person name="Duran-Viseras A."/>
            <person name="Sanchez-Porro C.S."/>
            <person name="Ventosa A."/>
        </authorList>
    </citation>
    <scope>NUCLEOTIDE SEQUENCE [LARGE SCALE GENOMIC DNA]</scope>
    <source>
        <strain evidence="5 6">JCM 183640</strain>
    </source>
</reference>
<comment type="caution">
    <text evidence="5">The sequence shown here is derived from an EMBL/GenBank/DDBJ whole genome shotgun (WGS) entry which is preliminary data.</text>
</comment>
<evidence type="ECO:0000259" key="4">
    <source>
        <dbReference type="Pfam" id="PF00535"/>
    </source>
</evidence>
<name>A0A8J7YBL5_9EURY</name>
<evidence type="ECO:0000256" key="3">
    <source>
        <dbReference type="ARBA" id="ARBA00022679"/>
    </source>
</evidence>
<dbReference type="RefSeq" id="WP_162318059.1">
    <property type="nucleotide sequence ID" value="NZ_JAHQXF010000002.1"/>
</dbReference>
<protein>
    <submittedName>
        <fullName evidence="5">Glycosyltransferase</fullName>
        <ecNumber evidence="5">2.4.-.-</ecNumber>
    </submittedName>
</protein>
<evidence type="ECO:0000256" key="2">
    <source>
        <dbReference type="ARBA" id="ARBA00022676"/>
    </source>
</evidence>
<dbReference type="Gene3D" id="3.90.550.10">
    <property type="entry name" value="Spore Coat Polysaccharide Biosynthesis Protein SpsA, Chain A"/>
    <property type="match status" value="1"/>
</dbReference>
<dbReference type="InterPro" id="IPR029044">
    <property type="entry name" value="Nucleotide-diphossugar_trans"/>
</dbReference>
<keyword evidence="2 5" id="KW-0328">Glycosyltransferase</keyword>